<evidence type="ECO:0000313" key="2">
    <source>
        <dbReference type="WBParaSite" id="PSAMB.scaffold245size61711.g3728.t1"/>
    </source>
</evidence>
<reference evidence="2" key="1">
    <citation type="submission" date="2022-11" db="UniProtKB">
        <authorList>
            <consortium name="WormBaseParasite"/>
        </authorList>
    </citation>
    <scope>IDENTIFICATION</scope>
</reference>
<sequence>MNCPALCPALAAFCQPISRVCSNLLKNGDGASFTSVFFACLPSVVAYCLDHLQRLCRAAPRCATPASHKRLLFFAPRSANFPAALSARRSRRAPMCDGA</sequence>
<evidence type="ECO:0000313" key="1">
    <source>
        <dbReference type="Proteomes" id="UP000887566"/>
    </source>
</evidence>
<accession>A0A914VSH1</accession>
<keyword evidence="1" id="KW-1185">Reference proteome</keyword>
<dbReference type="WBParaSite" id="PSAMB.scaffold245size61711.g3728.t1">
    <property type="protein sequence ID" value="PSAMB.scaffold245size61711.g3728.t1"/>
    <property type="gene ID" value="PSAMB.scaffold245size61711.g3728"/>
</dbReference>
<dbReference type="Proteomes" id="UP000887566">
    <property type="component" value="Unplaced"/>
</dbReference>
<organism evidence="1 2">
    <name type="scientific">Plectus sambesii</name>
    <dbReference type="NCBI Taxonomy" id="2011161"/>
    <lineage>
        <taxon>Eukaryota</taxon>
        <taxon>Metazoa</taxon>
        <taxon>Ecdysozoa</taxon>
        <taxon>Nematoda</taxon>
        <taxon>Chromadorea</taxon>
        <taxon>Plectida</taxon>
        <taxon>Plectina</taxon>
        <taxon>Plectoidea</taxon>
        <taxon>Plectidae</taxon>
        <taxon>Plectus</taxon>
    </lineage>
</organism>
<protein>
    <submittedName>
        <fullName evidence="2">Secreted protein</fullName>
    </submittedName>
</protein>
<dbReference type="AlphaFoldDB" id="A0A914VSH1"/>
<name>A0A914VSH1_9BILA</name>
<proteinExistence type="predicted"/>